<keyword evidence="3" id="KW-1133">Transmembrane helix</keyword>
<keyword evidence="1" id="KW-0175">Coiled coil</keyword>
<feature type="transmembrane region" description="Helical" evidence="3">
    <location>
        <begin position="193"/>
        <end position="211"/>
    </location>
</feature>
<name>A0A554LKU2_9BACT</name>
<feature type="chain" id="PRO_5022122310" evidence="4">
    <location>
        <begin position="24"/>
        <end position="218"/>
    </location>
</feature>
<reference evidence="5 6" key="1">
    <citation type="submission" date="2017-07" db="EMBL/GenBank/DDBJ databases">
        <title>Mechanisms for carbon and nitrogen cycling indicate functional differentiation within the Candidate Phyla Radiation.</title>
        <authorList>
            <person name="Danczak R.E."/>
            <person name="Johnston M.D."/>
            <person name="Kenah C."/>
            <person name="Slattery M."/>
            <person name="Wrighton K.C."/>
            <person name="Wilkins M.J."/>
        </authorList>
    </citation>
    <scope>NUCLEOTIDE SEQUENCE [LARGE SCALE GENOMIC DNA]</scope>
    <source>
        <strain evidence="5">Licking1014_7</strain>
    </source>
</reference>
<evidence type="ECO:0000256" key="4">
    <source>
        <dbReference type="SAM" id="SignalP"/>
    </source>
</evidence>
<feature type="signal peptide" evidence="4">
    <location>
        <begin position="1"/>
        <end position="23"/>
    </location>
</feature>
<evidence type="ECO:0000313" key="6">
    <source>
        <dbReference type="Proteomes" id="UP000315689"/>
    </source>
</evidence>
<evidence type="ECO:0000256" key="2">
    <source>
        <dbReference type="SAM" id="MobiDB-lite"/>
    </source>
</evidence>
<keyword evidence="3" id="KW-0472">Membrane</keyword>
<comment type="caution">
    <text evidence="5">The sequence shown here is derived from an EMBL/GenBank/DDBJ whole genome shotgun (WGS) entry which is preliminary data.</text>
</comment>
<dbReference type="AlphaFoldDB" id="A0A554LKU2"/>
<keyword evidence="4" id="KW-0732">Signal</keyword>
<feature type="region of interest" description="Disordered" evidence="2">
    <location>
        <begin position="26"/>
        <end position="48"/>
    </location>
</feature>
<organism evidence="5 6">
    <name type="scientific">Candidatus Berkelbacteria bacterium Licking1014_7</name>
    <dbReference type="NCBI Taxonomy" id="2017147"/>
    <lineage>
        <taxon>Bacteria</taxon>
        <taxon>Candidatus Berkelbacteria</taxon>
    </lineage>
</organism>
<sequence>MKTLSAAFVAAAFSLLLSAPLWAQGQESPADEGEGITEGTPVPDPDAPTLRTVVDEAQRLVNDAMKGVVRSDNPRLAEIEQQLRLLQNPPKPSRPTRPTTRGSRPTPNAPAPSSPQSINGHIGDPGHGTTEHLVLEVWGVCRQLRALHGGAKESKNELLAIRNRLDRVDQALKKFDERLTTEQEERQSDDTTLVVLFLLLFGAGMFFIGITHTHQQGD</sequence>
<feature type="region of interest" description="Disordered" evidence="2">
    <location>
        <begin position="82"/>
        <end position="128"/>
    </location>
</feature>
<protein>
    <submittedName>
        <fullName evidence="5">Uncharacterized protein</fullName>
    </submittedName>
</protein>
<evidence type="ECO:0000256" key="3">
    <source>
        <dbReference type="SAM" id="Phobius"/>
    </source>
</evidence>
<proteinExistence type="predicted"/>
<evidence type="ECO:0000256" key="1">
    <source>
        <dbReference type="SAM" id="Coils"/>
    </source>
</evidence>
<dbReference type="Proteomes" id="UP000315689">
    <property type="component" value="Unassembled WGS sequence"/>
</dbReference>
<dbReference type="EMBL" id="VMGK01000001">
    <property type="protein sequence ID" value="TSC93490.1"/>
    <property type="molecule type" value="Genomic_DNA"/>
</dbReference>
<keyword evidence="3" id="KW-0812">Transmembrane</keyword>
<feature type="coiled-coil region" evidence="1">
    <location>
        <begin position="151"/>
        <end position="185"/>
    </location>
</feature>
<evidence type="ECO:0000313" key="5">
    <source>
        <dbReference type="EMBL" id="TSC93490.1"/>
    </source>
</evidence>
<accession>A0A554LKU2</accession>
<gene>
    <name evidence="5" type="ORF">CEN89_27</name>
</gene>
<feature type="compositionally biased region" description="Low complexity" evidence="2">
    <location>
        <begin position="96"/>
        <end position="106"/>
    </location>
</feature>